<protein>
    <submittedName>
        <fullName evidence="1">Uncharacterized protein</fullName>
    </submittedName>
</protein>
<gene>
    <name evidence="1" type="ORF">ACD_71C00114G0005</name>
</gene>
<accession>K1Z4P5</accession>
<name>K1Z4P5_9BACT</name>
<sequence>MGETYDPIIEDSNTQIAKVEKECAVFLSRFNDPDVFLDNANIAVQYHFWKQSEYTDISEFKTHLKEILKWYVQYFSLSSKEGRKFSSKASEIEETYDKIIFFGVNNPVESRRERVETWKTVEEQWKEAKGLVVKFTGAVKKIF</sequence>
<reference evidence="1" key="1">
    <citation type="journal article" date="2012" name="Science">
        <title>Fermentation, hydrogen, and sulfur metabolism in multiple uncultivated bacterial phyla.</title>
        <authorList>
            <person name="Wrighton K.C."/>
            <person name="Thomas B.C."/>
            <person name="Sharon I."/>
            <person name="Miller C.S."/>
            <person name="Castelle C.J."/>
            <person name="VerBerkmoes N.C."/>
            <person name="Wilkins M.J."/>
            <person name="Hettich R.L."/>
            <person name="Lipton M.S."/>
            <person name="Williams K.H."/>
            <person name="Long P.E."/>
            <person name="Banfield J.F."/>
        </authorList>
    </citation>
    <scope>NUCLEOTIDE SEQUENCE [LARGE SCALE GENOMIC DNA]</scope>
</reference>
<proteinExistence type="predicted"/>
<dbReference type="AlphaFoldDB" id="K1Z4P5"/>
<dbReference type="EMBL" id="AMFJ01028845">
    <property type="protein sequence ID" value="EKD44507.1"/>
    <property type="molecule type" value="Genomic_DNA"/>
</dbReference>
<organism evidence="1">
    <name type="scientific">uncultured bacterium</name>
    <name type="common">gcode 4</name>
    <dbReference type="NCBI Taxonomy" id="1234023"/>
    <lineage>
        <taxon>Bacteria</taxon>
        <taxon>environmental samples</taxon>
    </lineage>
</organism>
<evidence type="ECO:0000313" key="1">
    <source>
        <dbReference type="EMBL" id="EKD44507.1"/>
    </source>
</evidence>
<comment type="caution">
    <text evidence="1">The sequence shown here is derived from an EMBL/GenBank/DDBJ whole genome shotgun (WGS) entry which is preliminary data.</text>
</comment>